<evidence type="ECO:0000256" key="1">
    <source>
        <dbReference type="ARBA" id="ARBA00010574"/>
    </source>
</evidence>
<dbReference type="InterPro" id="IPR043519">
    <property type="entry name" value="NT_sf"/>
</dbReference>
<dbReference type="EMBL" id="FRAA01000004">
    <property type="protein sequence ID" value="SHK31914.1"/>
    <property type="molecule type" value="Genomic_DNA"/>
</dbReference>
<dbReference type="RefSeq" id="WP_073122782.1">
    <property type="nucleotide sequence ID" value="NZ_FRAA01000004.1"/>
</dbReference>
<sequence>MTEVKEAQKSDSLEEVVVQGMQERKASDIVVIDLKNITNSVANYFVICSGTSDTQLEAIAQSVEDEVYKTLKIDPWHKEGRENKEWILLDYADVVVHIFRKDRREFYSLEKLWGDAILTQIED</sequence>
<keyword evidence="2" id="KW-0678">Repressor</keyword>
<name>A0A1M6RHL0_REIAG</name>
<dbReference type="GO" id="GO:0042256">
    <property type="term" value="P:cytosolic ribosome assembly"/>
    <property type="evidence" value="ECO:0007669"/>
    <property type="project" value="UniProtKB-UniRule"/>
</dbReference>
<comment type="similarity">
    <text evidence="1 2">Belongs to the Iojap/RsfS family.</text>
</comment>
<dbReference type="HAMAP" id="MF_01477">
    <property type="entry name" value="Iojap_RsfS"/>
    <property type="match status" value="1"/>
</dbReference>
<keyword evidence="2" id="KW-0963">Cytoplasm</keyword>
<protein>
    <recommendedName>
        <fullName evidence="2">Ribosomal silencing factor RsfS</fullName>
    </recommendedName>
</protein>
<comment type="subcellular location">
    <subcellularLocation>
        <location evidence="2">Cytoplasm</location>
    </subcellularLocation>
</comment>
<evidence type="ECO:0000256" key="2">
    <source>
        <dbReference type="HAMAP-Rule" id="MF_01477"/>
    </source>
</evidence>
<dbReference type="GO" id="GO:0043023">
    <property type="term" value="F:ribosomal large subunit binding"/>
    <property type="evidence" value="ECO:0007669"/>
    <property type="project" value="TreeGrafter"/>
</dbReference>
<reference evidence="4" key="1">
    <citation type="submission" date="2016-11" db="EMBL/GenBank/DDBJ databases">
        <authorList>
            <person name="Varghese N."/>
            <person name="Submissions S."/>
        </authorList>
    </citation>
    <scope>NUCLEOTIDE SEQUENCE [LARGE SCALE GENOMIC DNA]</scope>
    <source>
        <strain evidence="4">DSM 26134</strain>
    </source>
</reference>
<dbReference type="NCBIfam" id="TIGR00090">
    <property type="entry name" value="rsfS_iojap_ybeB"/>
    <property type="match status" value="1"/>
</dbReference>
<keyword evidence="4" id="KW-1185">Reference proteome</keyword>
<proteinExistence type="inferred from homology"/>
<evidence type="ECO:0000313" key="3">
    <source>
        <dbReference type="EMBL" id="SHK31914.1"/>
    </source>
</evidence>
<dbReference type="GO" id="GO:0090071">
    <property type="term" value="P:negative regulation of ribosome biogenesis"/>
    <property type="evidence" value="ECO:0007669"/>
    <property type="project" value="UniProtKB-UniRule"/>
</dbReference>
<dbReference type="GO" id="GO:0017148">
    <property type="term" value="P:negative regulation of translation"/>
    <property type="evidence" value="ECO:0007669"/>
    <property type="project" value="UniProtKB-UniRule"/>
</dbReference>
<organism evidence="3 4">
    <name type="scientific">Reichenbachiella agariperforans</name>
    <dbReference type="NCBI Taxonomy" id="156994"/>
    <lineage>
        <taxon>Bacteria</taxon>
        <taxon>Pseudomonadati</taxon>
        <taxon>Bacteroidota</taxon>
        <taxon>Cytophagia</taxon>
        <taxon>Cytophagales</taxon>
        <taxon>Reichenbachiellaceae</taxon>
        <taxon>Reichenbachiella</taxon>
    </lineage>
</organism>
<comment type="function">
    <text evidence="2">Functions as a ribosomal silencing factor. Interacts with ribosomal protein uL14 (rplN), blocking formation of intersubunit bridge B8. Prevents association of the 30S and 50S ribosomal subunits and the formation of functional ribosomes, thus repressing translation.</text>
</comment>
<evidence type="ECO:0000313" key="4">
    <source>
        <dbReference type="Proteomes" id="UP000184474"/>
    </source>
</evidence>
<dbReference type="PANTHER" id="PTHR21043">
    <property type="entry name" value="IOJAP SUPERFAMILY ORTHOLOG"/>
    <property type="match status" value="1"/>
</dbReference>
<keyword evidence="2" id="KW-0810">Translation regulation</keyword>
<dbReference type="SUPFAM" id="SSF81301">
    <property type="entry name" value="Nucleotidyltransferase"/>
    <property type="match status" value="1"/>
</dbReference>
<dbReference type="InterPro" id="IPR004394">
    <property type="entry name" value="Iojap/RsfS/C7orf30"/>
</dbReference>
<dbReference type="PANTHER" id="PTHR21043:SF0">
    <property type="entry name" value="MITOCHONDRIAL ASSEMBLY OF RIBOSOMAL LARGE SUBUNIT PROTEIN 1"/>
    <property type="match status" value="1"/>
</dbReference>
<dbReference type="Gene3D" id="3.30.460.10">
    <property type="entry name" value="Beta Polymerase, domain 2"/>
    <property type="match status" value="1"/>
</dbReference>
<dbReference type="GO" id="GO:0005737">
    <property type="term" value="C:cytoplasm"/>
    <property type="evidence" value="ECO:0007669"/>
    <property type="project" value="UniProtKB-SubCell"/>
</dbReference>
<gene>
    <name evidence="2" type="primary">rsfS</name>
    <name evidence="3" type="ORF">SAMN04488028_104178</name>
</gene>
<dbReference type="Proteomes" id="UP000184474">
    <property type="component" value="Unassembled WGS sequence"/>
</dbReference>
<comment type="subunit">
    <text evidence="2">Interacts with ribosomal protein uL14 (rplN).</text>
</comment>
<dbReference type="AlphaFoldDB" id="A0A1M6RHL0"/>
<accession>A0A1M6RHL0</accession>
<dbReference type="STRING" id="156994.SAMN04488028_104178"/>
<dbReference type="Pfam" id="PF02410">
    <property type="entry name" value="RsfS"/>
    <property type="match status" value="1"/>
</dbReference>